<evidence type="ECO:0000259" key="1">
    <source>
        <dbReference type="Pfam" id="PF13472"/>
    </source>
</evidence>
<dbReference type="Pfam" id="PF13472">
    <property type="entry name" value="Lipase_GDSL_2"/>
    <property type="match status" value="1"/>
</dbReference>
<comment type="caution">
    <text evidence="2">The sequence shown here is derived from an EMBL/GenBank/DDBJ whole genome shotgun (WGS) entry which is preliminary data.</text>
</comment>
<protein>
    <submittedName>
        <fullName evidence="2">Lysophospholipase L1-like esterase</fullName>
    </submittedName>
</protein>
<accession>A0ABR6KJA3</accession>
<reference evidence="2 3" key="1">
    <citation type="submission" date="2020-08" db="EMBL/GenBank/DDBJ databases">
        <title>Genomic Encyclopedia of Type Strains, Phase IV (KMG-IV): sequencing the most valuable type-strain genomes for metagenomic binning, comparative biology and taxonomic classification.</title>
        <authorList>
            <person name="Goeker M."/>
        </authorList>
    </citation>
    <scope>NUCLEOTIDE SEQUENCE [LARGE SCALE GENOMIC DNA]</scope>
    <source>
        <strain evidence="2 3">DSM 102983</strain>
    </source>
</reference>
<dbReference type="PANTHER" id="PTHR14209:SF19">
    <property type="entry name" value="ISOAMYL ACETATE-HYDROLYZING ESTERASE 1 HOMOLOG"/>
    <property type="match status" value="1"/>
</dbReference>
<dbReference type="SUPFAM" id="SSF52266">
    <property type="entry name" value="SGNH hydrolase"/>
    <property type="match status" value="1"/>
</dbReference>
<dbReference type="InterPro" id="IPR013830">
    <property type="entry name" value="SGNH_hydro"/>
</dbReference>
<dbReference type="PANTHER" id="PTHR14209">
    <property type="entry name" value="ISOAMYL ACETATE-HYDROLYZING ESTERASE 1"/>
    <property type="match status" value="1"/>
</dbReference>
<dbReference type="Proteomes" id="UP000533637">
    <property type="component" value="Unassembled WGS sequence"/>
</dbReference>
<gene>
    <name evidence="2" type="ORF">GGQ57_001485</name>
</gene>
<evidence type="ECO:0000313" key="3">
    <source>
        <dbReference type="Proteomes" id="UP000533637"/>
    </source>
</evidence>
<dbReference type="InterPro" id="IPR045136">
    <property type="entry name" value="Iah1-like"/>
</dbReference>
<dbReference type="InterPro" id="IPR036514">
    <property type="entry name" value="SGNH_hydro_sf"/>
</dbReference>
<dbReference type="EMBL" id="JACHOC010000002">
    <property type="protein sequence ID" value="MBB4621591.1"/>
    <property type="molecule type" value="Genomic_DNA"/>
</dbReference>
<dbReference type="Gene3D" id="3.40.50.1110">
    <property type="entry name" value="SGNH hydrolase"/>
    <property type="match status" value="1"/>
</dbReference>
<proteinExistence type="predicted"/>
<organism evidence="2 3">
    <name type="scientific">Parabacteroides faecis</name>
    <dbReference type="NCBI Taxonomy" id="1217282"/>
    <lineage>
        <taxon>Bacteria</taxon>
        <taxon>Pseudomonadati</taxon>
        <taxon>Bacteroidota</taxon>
        <taxon>Bacteroidia</taxon>
        <taxon>Bacteroidales</taxon>
        <taxon>Tannerellaceae</taxon>
        <taxon>Parabacteroides</taxon>
    </lineage>
</organism>
<name>A0ABR6KJA3_9BACT</name>
<evidence type="ECO:0000313" key="2">
    <source>
        <dbReference type="EMBL" id="MBB4621591.1"/>
    </source>
</evidence>
<feature type="domain" description="SGNH hydrolase-type esterase" evidence="1">
    <location>
        <begin position="286"/>
        <end position="438"/>
    </location>
</feature>
<sequence length="462" mass="50989">MMKQTKWLINLSVLLALIAITVGAKNLSPSRVALQDDTVLPDTLAVSDTVALPFASYKMGAAIDSVLLSEADSCVSDYAPLHNFFAALDSLRAGKDTVVTIVQLGDSHIQAGHYSGRTMRLLQQQFGNAGRGWIAPFKLSKTNEPDDYFISSVIREWVAGRCIQHNRKCPIGPGGIGIQSVSPSINLDISMAPNNGAGYSFNQAVIYRGEKSMPMLPAGKMKDSIETILSQTACAPGVITDTFRISGLIDTLQLQSTRRKQGTDKLLPASSFKNLYYGFNLTNGQPGILYHSVGVNGAMYVNYTDEDYVRQLALLNPSLLIISLGTNETFGRRFNRSEFAGQIETFISLVKKQMPHTAILLTTPPECYKRVYVNKKRTYVRNENTERAAKTIVDVARREGVACWDLFAATGGKSSSAKWHKAGLMGRDRVHFTKEGYQEQGTLLYRALMQTYNRYIADNNVR</sequence>
<keyword evidence="3" id="KW-1185">Reference proteome</keyword>
<dbReference type="Gene3D" id="2.60.120.1360">
    <property type="match status" value="1"/>
</dbReference>